<protein>
    <recommendedName>
        <fullName evidence="8">Alpha-galactosidase</fullName>
        <ecNumber evidence="8">3.2.1.22</ecNumber>
    </recommendedName>
    <alternativeName>
        <fullName evidence="8">Melibiase</fullName>
    </alternativeName>
</protein>
<evidence type="ECO:0000256" key="6">
    <source>
        <dbReference type="ARBA" id="ARBA00023180"/>
    </source>
</evidence>
<keyword evidence="4" id="KW-0964">Secreted</keyword>
<dbReference type="GO" id="GO:0004557">
    <property type="term" value="F:alpha-galactosidase activity"/>
    <property type="evidence" value="ECO:0007669"/>
    <property type="project" value="UniProtKB-EC"/>
</dbReference>
<comment type="subcellular location">
    <subcellularLocation>
        <location evidence="2">Secreted</location>
    </subcellularLocation>
</comment>
<dbReference type="Proteomes" id="UP001218188">
    <property type="component" value="Unassembled WGS sequence"/>
</dbReference>
<evidence type="ECO:0000256" key="5">
    <source>
        <dbReference type="ARBA" id="ARBA00022801"/>
    </source>
</evidence>
<dbReference type="InterPro" id="IPR017853">
    <property type="entry name" value="GH"/>
</dbReference>
<evidence type="ECO:0000256" key="3">
    <source>
        <dbReference type="ARBA" id="ARBA00009743"/>
    </source>
</evidence>
<dbReference type="Gene3D" id="3.20.20.70">
    <property type="entry name" value="Aldolase class I"/>
    <property type="match status" value="1"/>
</dbReference>
<evidence type="ECO:0000313" key="10">
    <source>
        <dbReference type="Proteomes" id="UP001218188"/>
    </source>
</evidence>
<comment type="caution">
    <text evidence="9">The sequence shown here is derived from an EMBL/GenBank/DDBJ whole genome shotgun (WGS) entry which is preliminary data.</text>
</comment>
<comment type="catalytic activity">
    <reaction evidence="1 8">
        <text>Hydrolysis of terminal, non-reducing alpha-D-galactose residues in alpha-D-galactosides, including galactose oligosaccharides, galactomannans and galactolipids.</text>
        <dbReference type="EC" id="3.2.1.22"/>
    </reaction>
</comment>
<dbReference type="EMBL" id="JARJCM010000004">
    <property type="protein sequence ID" value="KAJ7045468.1"/>
    <property type="molecule type" value="Genomic_DNA"/>
</dbReference>
<keyword evidence="8" id="KW-1015">Disulfide bond</keyword>
<dbReference type="InterPro" id="IPR000111">
    <property type="entry name" value="Glyco_hydro_27/36_CS"/>
</dbReference>
<dbReference type="InterPro" id="IPR002241">
    <property type="entry name" value="Glyco_hydro_27"/>
</dbReference>
<keyword evidence="5 8" id="KW-0378">Hydrolase</keyword>
<gene>
    <name evidence="9" type="ORF">C8F04DRAFT_435006</name>
</gene>
<dbReference type="PANTHER" id="PTHR11452">
    <property type="entry name" value="ALPHA-GALACTOSIDASE/ALPHA-N-ACETYLGALACTOSAMINIDASE"/>
    <property type="match status" value="1"/>
</dbReference>
<dbReference type="PROSITE" id="PS00512">
    <property type="entry name" value="ALPHA_GALACTOSIDASE"/>
    <property type="match status" value="1"/>
</dbReference>
<keyword evidence="7 8" id="KW-0326">Glycosidase</keyword>
<sequence>MKRRPLPPQINLSLGLKAAGYQHINIDDCWSLIGRNTTNSQIIPDPAKFPNGISSVATQVRALGLKFGIYSDAGTATCSGFPGSLGLKTLMLQRSVLGGSTT</sequence>
<dbReference type="GO" id="GO:0005576">
    <property type="term" value="C:extracellular region"/>
    <property type="evidence" value="ECO:0007669"/>
    <property type="project" value="UniProtKB-SubCell"/>
</dbReference>
<evidence type="ECO:0000256" key="7">
    <source>
        <dbReference type="ARBA" id="ARBA00023295"/>
    </source>
</evidence>
<proteinExistence type="inferred from homology"/>
<keyword evidence="6" id="KW-0325">Glycoprotein</keyword>
<dbReference type="InterPro" id="IPR013785">
    <property type="entry name" value="Aldolase_TIM"/>
</dbReference>
<evidence type="ECO:0000256" key="8">
    <source>
        <dbReference type="RuleBase" id="RU361168"/>
    </source>
</evidence>
<name>A0AAD6TJN0_9AGAR</name>
<organism evidence="9 10">
    <name type="scientific">Mycena alexandri</name>
    <dbReference type="NCBI Taxonomy" id="1745969"/>
    <lineage>
        <taxon>Eukaryota</taxon>
        <taxon>Fungi</taxon>
        <taxon>Dikarya</taxon>
        <taxon>Basidiomycota</taxon>
        <taxon>Agaricomycotina</taxon>
        <taxon>Agaricomycetes</taxon>
        <taxon>Agaricomycetidae</taxon>
        <taxon>Agaricales</taxon>
        <taxon>Marasmiineae</taxon>
        <taxon>Mycenaceae</taxon>
        <taxon>Mycena</taxon>
    </lineage>
</organism>
<reference evidence="9" key="1">
    <citation type="submission" date="2023-03" db="EMBL/GenBank/DDBJ databases">
        <title>Massive genome expansion in bonnet fungi (Mycena s.s.) driven by repeated elements and novel gene families across ecological guilds.</title>
        <authorList>
            <consortium name="Lawrence Berkeley National Laboratory"/>
            <person name="Harder C.B."/>
            <person name="Miyauchi S."/>
            <person name="Viragh M."/>
            <person name="Kuo A."/>
            <person name="Thoen E."/>
            <person name="Andreopoulos B."/>
            <person name="Lu D."/>
            <person name="Skrede I."/>
            <person name="Drula E."/>
            <person name="Henrissat B."/>
            <person name="Morin E."/>
            <person name="Kohler A."/>
            <person name="Barry K."/>
            <person name="LaButti K."/>
            <person name="Morin E."/>
            <person name="Salamov A."/>
            <person name="Lipzen A."/>
            <person name="Mereny Z."/>
            <person name="Hegedus B."/>
            <person name="Baldrian P."/>
            <person name="Stursova M."/>
            <person name="Weitz H."/>
            <person name="Taylor A."/>
            <person name="Grigoriev I.V."/>
            <person name="Nagy L.G."/>
            <person name="Martin F."/>
            <person name="Kauserud H."/>
        </authorList>
    </citation>
    <scope>NUCLEOTIDE SEQUENCE</scope>
    <source>
        <strain evidence="9">CBHHK200</strain>
    </source>
</reference>
<dbReference type="PRINTS" id="PR00740">
    <property type="entry name" value="GLHYDRLASE27"/>
</dbReference>
<comment type="similarity">
    <text evidence="3 8">Belongs to the glycosyl hydrolase 27 family.</text>
</comment>
<keyword evidence="10" id="KW-1185">Reference proteome</keyword>
<dbReference type="Pfam" id="PF16499">
    <property type="entry name" value="Melibiase_2"/>
    <property type="match status" value="1"/>
</dbReference>
<evidence type="ECO:0000313" key="9">
    <source>
        <dbReference type="EMBL" id="KAJ7045468.1"/>
    </source>
</evidence>
<evidence type="ECO:0000256" key="1">
    <source>
        <dbReference type="ARBA" id="ARBA00001255"/>
    </source>
</evidence>
<evidence type="ECO:0000256" key="2">
    <source>
        <dbReference type="ARBA" id="ARBA00004613"/>
    </source>
</evidence>
<dbReference type="AlphaFoldDB" id="A0AAD6TJN0"/>
<dbReference type="PANTHER" id="PTHR11452:SF61">
    <property type="entry name" value="ALPHA-GALACTOSIDASE B-RELATED"/>
    <property type="match status" value="1"/>
</dbReference>
<dbReference type="GO" id="GO:0005975">
    <property type="term" value="P:carbohydrate metabolic process"/>
    <property type="evidence" value="ECO:0007669"/>
    <property type="project" value="InterPro"/>
</dbReference>
<evidence type="ECO:0000256" key="4">
    <source>
        <dbReference type="ARBA" id="ARBA00022525"/>
    </source>
</evidence>
<dbReference type="SUPFAM" id="SSF51445">
    <property type="entry name" value="(Trans)glycosidases"/>
    <property type="match status" value="1"/>
</dbReference>
<dbReference type="EC" id="3.2.1.22" evidence="8"/>
<accession>A0AAD6TJN0</accession>